<organism evidence="2 3">
    <name type="scientific">Azohydromonas lata</name>
    <dbReference type="NCBI Taxonomy" id="45677"/>
    <lineage>
        <taxon>Bacteria</taxon>
        <taxon>Pseudomonadati</taxon>
        <taxon>Pseudomonadota</taxon>
        <taxon>Betaproteobacteria</taxon>
        <taxon>Burkholderiales</taxon>
        <taxon>Sphaerotilaceae</taxon>
        <taxon>Azohydromonas</taxon>
    </lineage>
</organism>
<sequence length="298" mass="31070">MSRSSPFKQVDVFTSVPFKGNPVAVVMEAEGLTAEQMLAIANWTNLSETTFVLPVSQAHRGQADYRLRIFTPGGELPFAGHPTIGTAHALLEAGVVSARDGALVQECEAGLVRLQVSGGERGGAQRIAFELPQPVVTPLDDAAIAELEAVLGAPVRRGEAVPRLIDVGARWIVAQLADAQAVLDCRPDFNRMKLRDMRDHNTGVTVFGAWPAGAAAGIEVRSFAPAHGVVEDPVCGSGNGCVGVFIRDSGQAATLGPDYVAAQGSMLGRAGRVSVSLQGGQVRVGGQAVTCVEGRIAL</sequence>
<reference evidence="2 3" key="1">
    <citation type="submission" date="2023-11" db="EMBL/GenBank/DDBJ databases">
        <title>Draft genome of Azohydromonas lata strain H1 (DSM1123), a polyhydroxyalkanoate producer.</title>
        <authorList>
            <person name="Traversa D."/>
            <person name="D'Addabbo P."/>
            <person name="Pazzani C."/>
            <person name="Manzari C."/>
            <person name="Chiara M."/>
            <person name="Scrascia M."/>
        </authorList>
    </citation>
    <scope>NUCLEOTIDE SEQUENCE [LARGE SCALE GENOMIC DNA]</scope>
    <source>
        <strain evidence="2 3">H1</strain>
    </source>
</reference>
<comment type="caution">
    <text evidence="2">The sequence shown here is derived from an EMBL/GenBank/DDBJ whole genome shotgun (WGS) entry which is preliminary data.</text>
</comment>
<evidence type="ECO:0000313" key="2">
    <source>
        <dbReference type="EMBL" id="MDZ5457469.1"/>
    </source>
</evidence>
<evidence type="ECO:0000313" key="3">
    <source>
        <dbReference type="Proteomes" id="UP001293718"/>
    </source>
</evidence>
<dbReference type="NCBIfam" id="TIGR00654">
    <property type="entry name" value="PhzF_family"/>
    <property type="match status" value="1"/>
</dbReference>
<dbReference type="PIRSF" id="PIRSF016184">
    <property type="entry name" value="PhzC_PhzF"/>
    <property type="match status" value="1"/>
</dbReference>
<dbReference type="SUPFAM" id="SSF54506">
    <property type="entry name" value="Diaminopimelate epimerase-like"/>
    <property type="match status" value="1"/>
</dbReference>
<dbReference type="Gene3D" id="3.10.310.10">
    <property type="entry name" value="Diaminopimelate Epimerase, Chain A, domain 1"/>
    <property type="match status" value="2"/>
</dbReference>
<dbReference type="InterPro" id="IPR003719">
    <property type="entry name" value="Phenazine_PhzF-like"/>
</dbReference>
<dbReference type="EMBL" id="JAXOJX010000018">
    <property type="protein sequence ID" value="MDZ5457469.1"/>
    <property type="molecule type" value="Genomic_DNA"/>
</dbReference>
<dbReference type="RefSeq" id="WP_322465772.1">
    <property type="nucleotide sequence ID" value="NZ_JAXOJX010000018.1"/>
</dbReference>
<protein>
    <submittedName>
        <fullName evidence="2">PhzF family phenazine biosynthesis protein</fullName>
    </submittedName>
</protein>
<name>A0ABU5IEB5_9BURK</name>
<proteinExistence type="inferred from homology"/>
<dbReference type="Proteomes" id="UP001293718">
    <property type="component" value="Unassembled WGS sequence"/>
</dbReference>
<comment type="similarity">
    <text evidence="1">Belongs to the PhzF family.</text>
</comment>
<evidence type="ECO:0000256" key="1">
    <source>
        <dbReference type="ARBA" id="ARBA00008270"/>
    </source>
</evidence>
<dbReference type="PANTHER" id="PTHR13774">
    <property type="entry name" value="PHENAZINE BIOSYNTHESIS PROTEIN"/>
    <property type="match status" value="1"/>
</dbReference>
<gene>
    <name evidence="2" type="ORF">SM757_12890</name>
</gene>
<dbReference type="Pfam" id="PF02567">
    <property type="entry name" value="PhzC-PhzF"/>
    <property type="match status" value="1"/>
</dbReference>
<dbReference type="PANTHER" id="PTHR13774:SF32">
    <property type="entry name" value="ANTISENSE-ENHANCING SEQUENCE 1"/>
    <property type="match status" value="1"/>
</dbReference>
<accession>A0ABU5IEB5</accession>
<keyword evidence="3" id="KW-1185">Reference proteome</keyword>